<proteinExistence type="predicted"/>
<dbReference type="InParanoid" id="A0A0D2HQB2"/>
<dbReference type="EMBL" id="AZAC01000027">
    <property type="protein sequence ID" value="KIX12668.1"/>
    <property type="molecule type" value="Genomic_DNA"/>
</dbReference>
<organism evidence="1 2">
    <name type="scientific">Dethiosulfatarculus sandiegensis</name>
    <dbReference type="NCBI Taxonomy" id="1429043"/>
    <lineage>
        <taxon>Bacteria</taxon>
        <taxon>Pseudomonadati</taxon>
        <taxon>Thermodesulfobacteriota</taxon>
        <taxon>Desulfarculia</taxon>
        <taxon>Desulfarculales</taxon>
        <taxon>Desulfarculaceae</taxon>
        <taxon>Dethiosulfatarculus</taxon>
    </lineage>
</organism>
<protein>
    <submittedName>
        <fullName evidence="1">Uncharacterized protein</fullName>
    </submittedName>
</protein>
<keyword evidence="2" id="KW-1185">Reference proteome</keyword>
<evidence type="ECO:0000313" key="2">
    <source>
        <dbReference type="Proteomes" id="UP000032233"/>
    </source>
</evidence>
<comment type="caution">
    <text evidence="1">The sequence shown here is derived from an EMBL/GenBank/DDBJ whole genome shotgun (WGS) entry which is preliminary data.</text>
</comment>
<dbReference type="Proteomes" id="UP000032233">
    <property type="component" value="Unassembled WGS sequence"/>
</dbReference>
<dbReference type="AlphaFoldDB" id="A0A0D2HQB2"/>
<sequence>MYPLRAGAVARFYPALPFKPFQLANNVIFKGKGN</sequence>
<accession>A0A0D2HQB2</accession>
<gene>
    <name evidence="1" type="ORF">X474_17955</name>
</gene>
<evidence type="ECO:0000313" key="1">
    <source>
        <dbReference type="EMBL" id="KIX12668.1"/>
    </source>
</evidence>
<name>A0A0D2HQB2_9BACT</name>
<reference evidence="1 2" key="1">
    <citation type="submission" date="2013-11" db="EMBL/GenBank/DDBJ databases">
        <title>Metagenomic analysis of a methanogenic consortium involved in long chain n-alkane degradation.</title>
        <authorList>
            <person name="Davidova I.A."/>
            <person name="Callaghan A.V."/>
            <person name="Wawrik B."/>
            <person name="Pruitt S."/>
            <person name="Marks C."/>
            <person name="Duncan K.E."/>
            <person name="Suflita J.M."/>
        </authorList>
    </citation>
    <scope>NUCLEOTIDE SEQUENCE [LARGE SCALE GENOMIC DNA]</scope>
    <source>
        <strain evidence="1 2">SPR</strain>
    </source>
</reference>